<proteinExistence type="predicted"/>
<dbReference type="PROSITE" id="PS51186">
    <property type="entry name" value="GNAT"/>
    <property type="match status" value="1"/>
</dbReference>
<sequence length="130" mass="15192">MNIREYREEDFNEIHLMNDAEGWSNLVARGADTKTAWANSTIAYVAEENGEIIGCVWGFTDTKITTYICELIIQQNFRGKGIGTKLLRHVHSLYPETRMELLASSTSKTYYEQLNFRPFYGYRKTFEEWS</sequence>
<dbReference type="RefSeq" id="WP_378151060.1">
    <property type="nucleotide sequence ID" value="NZ_JBHSEC010000001.1"/>
</dbReference>
<dbReference type="SUPFAM" id="SSF55729">
    <property type="entry name" value="Acyl-CoA N-acyltransferases (Nat)"/>
    <property type="match status" value="1"/>
</dbReference>
<keyword evidence="3" id="KW-1185">Reference proteome</keyword>
<reference evidence="3" key="1">
    <citation type="journal article" date="2019" name="Int. J. Syst. Evol. Microbiol.">
        <title>The Global Catalogue of Microorganisms (GCM) 10K type strain sequencing project: providing services to taxonomists for standard genome sequencing and annotation.</title>
        <authorList>
            <consortium name="The Broad Institute Genomics Platform"/>
            <consortium name="The Broad Institute Genome Sequencing Center for Infectious Disease"/>
            <person name="Wu L."/>
            <person name="Ma J."/>
        </authorList>
    </citation>
    <scope>NUCLEOTIDE SEQUENCE [LARGE SCALE GENOMIC DNA]</scope>
    <source>
        <strain evidence="3">CCUG 59778</strain>
    </source>
</reference>
<feature type="domain" description="N-acetyltransferase" evidence="1">
    <location>
        <begin position="1"/>
        <end position="130"/>
    </location>
</feature>
<comment type="caution">
    <text evidence="2">The sequence shown here is derived from an EMBL/GenBank/DDBJ whole genome shotgun (WGS) entry which is preliminary data.</text>
</comment>
<dbReference type="PANTHER" id="PTHR47237">
    <property type="entry name" value="SLL0310 PROTEIN"/>
    <property type="match status" value="1"/>
</dbReference>
<evidence type="ECO:0000313" key="2">
    <source>
        <dbReference type="EMBL" id="MFC4408887.1"/>
    </source>
</evidence>
<evidence type="ECO:0000259" key="1">
    <source>
        <dbReference type="PROSITE" id="PS51186"/>
    </source>
</evidence>
<organism evidence="2 3">
    <name type="scientific">Chungangia koreensis</name>
    <dbReference type="NCBI Taxonomy" id="752657"/>
    <lineage>
        <taxon>Bacteria</taxon>
        <taxon>Bacillati</taxon>
        <taxon>Bacillota</taxon>
        <taxon>Bacilli</taxon>
        <taxon>Lactobacillales</taxon>
        <taxon>Chungangia</taxon>
    </lineage>
</organism>
<dbReference type="Pfam" id="PF13508">
    <property type="entry name" value="Acetyltransf_7"/>
    <property type="match status" value="1"/>
</dbReference>
<gene>
    <name evidence="2" type="ORF">ACFOZY_00415</name>
</gene>
<keyword evidence="2" id="KW-0808">Transferase</keyword>
<dbReference type="Gene3D" id="3.40.630.30">
    <property type="match status" value="1"/>
</dbReference>
<evidence type="ECO:0000313" key="3">
    <source>
        <dbReference type="Proteomes" id="UP001595817"/>
    </source>
</evidence>
<keyword evidence="2" id="KW-0012">Acyltransferase</keyword>
<dbReference type="InterPro" id="IPR016181">
    <property type="entry name" value="Acyl_CoA_acyltransferase"/>
</dbReference>
<dbReference type="PANTHER" id="PTHR47237:SF2">
    <property type="entry name" value="BLL4206 PROTEIN"/>
    <property type="match status" value="1"/>
</dbReference>
<accession>A0ABV8WZ17</accession>
<dbReference type="EC" id="2.3.-.-" evidence="2"/>
<dbReference type="InterPro" id="IPR000182">
    <property type="entry name" value="GNAT_dom"/>
</dbReference>
<dbReference type="CDD" id="cd04301">
    <property type="entry name" value="NAT_SF"/>
    <property type="match status" value="1"/>
</dbReference>
<dbReference type="InterPro" id="IPR052729">
    <property type="entry name" value="Acyl/Acetyltrans_Enzymes"/>
</dbReference>
<dbReference type="EMBL" id="JBHSEC010000001">
    <property type="protein sequence ID" value="MFC4408887.1"/>
    <property type="molecule type" value="Genomic_DNA"/>
</dbReference>
<dbReference type="GO" id="GO:0016746">
    <property type="term" value="F:acyltransferase activity"/>
    <property type="evidence" value="ECO:0007669"/>
    <property type="project" value="UniProtKB-KW"/>
</dbReference>
<dbReference type="Proteomes" id="UP001595817">
    <property type="component" value="Unassembled WGS sequence"/>
</dbReference>
<protein>
    <submittedName>
        <fullName evidence="2">GNAT family N-acetyltransferase</fullName>
        <ecNumber evidence="2">2.3.-.-</ecNumber>
    </submittedName>
</protein>
<name>A0ABV8WZ17_9LACT</name>